<proteinExistence type="predicted"/>
<reference evidence="2 3" key="1">
    <citation type="submission" date="2018-10" db="EMBL/GenBank/DDBJ databases">
        <title>Genome assembly for a Yunnan-Guizhou Plateau 3E fish, Anabarilius grahami (Regan), and its evolutionary and genetic applications.</title>
        <authorList>
            <person name="Jiang W."/>
        </authorList>
    </citation>
    <scope>NUCLEOTIDE SEQUENCE [LARGE SCALE GENOMIC DNA]</scope>
    <source>
        <strain evidence="2">AG-KIZ</strain>
        <tissue evidence="2">Muscle</tissue>
    </source>
</reference>
<organism evidence="2 3">
    <name type="scientific">Anabarilius grahami</name>
    <name type="common">Kanglang fish</name>
    <name type="synonym">Barilius grahami</name>
    <dbReference type="NCBI Taxonomy" id="495550"/>
    <lineage>
        <taxon>Eukaryota</taxon>
        <taxon>Metazoa</taxon>
        <taxon>Chordata</taxon>
        <taxon>Craniata</taxon>
        <taxon>Vertebrata</taxon>
        <taxon>Euteleostomi</taxon>
        <taxon>Actinopterygii</taxon>
        <taxon>Neopterygii</taxon>
        <taxon>Teleostei</taxon>
        <taxon>Ostariophysi</taxon>
        <taxon>Cypriniformes</taxon>
        <taxon>Xenocyprididae</taxon>
        <taxon>Xenocypridinae</taxon>
        <taxon>Xenocypridinae incertae sedis</taxon>
        <taxon>Anabarilius</taxon>
    </lineage>
</organism>
<protein>
    <submittedName>
        <fullName evidence="2">Uncharacterized protein</fullName>
    </submittedName>
</protein>
<evidence type="ECO:0000256" key="1">
    <source>
        <dbReference type="SAM" id="MobiDB-lite"/>
    </source>
</evidence>
<evidence type="ECO:0000313" key="2">
    <source>
        <dbReference type="EMBL" id="ROL51891.1"/>
    </source>
</evidence>
<dbReference type="Proteomes" id="UP000281406">
    <property type="component" value="Unassembled WGS sequence"/>
</dbReference>
<keyword evidence="3" id="KW-1185">Reference proteome</keyword>
<comment type="caution">
    <text evidence="2">The sequence shown here is derived from an EMBL/GenBank/DDBJ whole genome shotgun (WGS) entry which is preliminary data.</text>
</comment>
<gene>
    <name evidence="2" type="ORF">DPX16_19410</name>
</gene>
<sequence length="75" mass="8289">MRWKDVIYLTQSGFRPKEVSKLDGGNTHPKRTISGGEEDSEGVSLPWHWGISVSLGAMRGGRLQTSCSTLDEVQQ</sequence>
<evidence type="ECO:0000313" key="3">
    <source>
        <dbReference type="Proteomes" id="UP000281406"/>
    </source>
</evidence>
<feature type="region of interest" description="Disordered" evidence="1">
    <location>
        <begin position="19"/>
        <end position="42"/>
    </location>
</feature>
<dbReference type="EMBL" id="RJVU01018281">
    <property type="protein sequence ID" value="ROL51891.1"/>
    <property type="molecule type" value="Genomic_DNA"/>
</dbReference>
<name>A0A3N0Z0T0_ANAGA</name>
<accession>A0A3N0Z0T0</accession>
<dbReference type="AlphaFoldDB" id="A0A3N0Z0T0"/>